<reference evidence="1 2" key="1">
    <citation type="journal article" date="2022" name="bioRxiv">
        <title>The genome of the oomycete Peronosclerospora sorghi, a cosmopolitan pathogen of maize and sorghum, is inflated with dispersed pseudogenes.</title>
        <authorList>
            <person name="Fletcher K."/>
            <person name="Martin F."/>
            <person name="Isakeit T."/>
            <person name="Cavanaugh K."/>
            <person name="Magill C."/>
            <person name="Michelmore R."/>
        </authorList>
    </citation>
    <scope>NUCLEOTIDE SEQUENCE [LARGE SCALE GENOMIC DNA]</scope>
    <source>
        <strain evidence="1">P6</strain>
    </source>
</reference>
<dbReference type="EMBL" id="CM047581">
    <property type="protein sequence ID" value="KAI9916345.1"/>
    <property type="molecule type" value="Genomic_DNA"/>
</dbReference>
<evidence type="ECO:0000313" key="1">
    <source>
        <dbReference type="EMBL" id="KAI9916345.1"/>
    </source>
</evidence>
<accession>A0ACC0WC00</accession>
<keyword evidence="2" id="KW-1185">Reference proteome</keyword>
<evidence type="ECO:0000313" key="2">
    <source>
        <dbReference type="Proteomes" id="UP001163321"/>
    </source>
</evidence>
<name>A0ACC0WC00_9STRA</name>
<protein>
    <submittedName>
        <fullName evidence="1">Uncharacterized protein</fullName>
    </submittedName>
</protein>
<organism evidence="1 2">
    <name type="scientific">Peronosclerospora sorghi</name>
    <dbReference type="NCBI Taxonomy" id="230839"/>
    <lineage>
        <taxon>Eukaryota</taxon>
        <taxon>Sar</taxon>
        <taxon>Stramenopiles</taxon>
        <taxon>Oomycota</taxon>
        <taxon>Peronosporomycetes</taxon>
        <taxon>Peronosporales</taxon>
        <taxon>Peronosporaceae</taxon>
        <taxon>Peronosclerospora</taxon>
    </lineage>
</organism>
<gene>
    <name evidence="1" type="ORF">PsorP6_018142</name>
</gene>
<proteinExistence type="predicted"/>
<sequence>MVNNVYGGRVLAGEDSEEDDEEVEAYCSQELNFQLDGFGSQSSSVVARFAAPIITAPPGGIEEGEYKESEVEEDSEEAILKLGKEAKVELKEMEEEELDGAEENKIPTARKNEGNQSEDLRDNEELWQLDESVNGIEAMSHAFIDAVRPSLDETIRRIGELKENQQRLLRVLREQNAGMKSIPELDDAAVVLDKLPFYTKKVEAIKQTMQEISISTEKMKRRTESLIVDTQSRQE</sequence>
<dbReference type="Proteomes" id="UP001163321">
    <property type="component" value="Chromosome 2"/>
</dbReference>
<comment type="caution">
    <text evidence="1">The sequence shown here is derived from an EMBL/GenBank/DDBJ whole genome shotgun (WGS) entry which is preliminary data.</text>
</comment>